<dbReference type="Proteomes" id="UP000800040">
    <property type="component" value="Unassembled WGS sequence"/>
</dbReference>
<sequence>MEPGTATHATEGSPKAQSALAAFASALNINENALKTALNGAFDLMTNAHHSPILALEMSFGRLNYRIDSQTLHAVAGAFRGAFGTSLGVQDGK</sequence>
<accession>A0A6A5KEB8</accession>
<gene>
    <name evidence="1" type="ORF">BDW02DRAFT_500627</name>
</gene>
<name>A0A6A5KEB8_9PLEO</name>
<proteinExistence type="predicted"/>
<evidence type="ECO:0000313" key="2">
    <source>
        <dbReference type="Proteomes" id="UP000800040"/>
    </source>
</evidence>
<evidence type="ECO:0000313" key="1">
    <source>
        <dbReference type="EMBL" id="KAF1833492.1"/>
    </source>
</evidence>
<organism evidence="1 2">
    <name type="scientific">Decorospora gaudefroyi</name>
    <dbReference type="NCBI Taxonomy" id="184978"/>
    <lineage>
        <taxon>Eukaryota</taxon>
        <taxon>Fungi</taxon>
        <taxon>Dikarya</taxon>
        <taxon>Ascomycota</taxon>
        <taxon>Pezizomycotina</taxon>
        <taxon>Dothideomycetes</taxon>
        <taxon>Pleosporomycetidae</taxon>
        <taxon>Pleosporales</taxon>
        <taxon>Pleosporineae</taxon>
        <taxon>Pleosporaceae</taxon>
        <taxon>Decorospora</taxon>
    </lineage>
</organism>
<dbReference type="EMBL" id="ML975318">
    <property type="protein sequence ID" value="KAF1833492.1"/>
    <property type="molecule type" value="Genomic_DNA"/>
</dbReference>
<dbReference type="AlphaFoldDB" id="A0A6A5KEB8"/>
<dbReference type="OrthoDB" id="3686096at2759"/>
<protein>
    <submittedName>
        <fullName evidence="1">Uncharacterized protein</fullName>
    </submittedName>
</protein>
<keyword evidence="2" id="KW-1185">Reference proteome</keyword>
<reference evidence="1" key="1">
    <citation type="submission" date="2020-01" db="EMBL/GenBank/DDBJ databases">
        <authorList>
            <consortium name="DOE Joint Genome Institute"/>
            <person name="Haridas S."/>
            <person name="Albert R."/>
            <person name="Binder M."/>
            <person name="Bloem J."/>
            <person name="Labutti K."/>
            <person name="Salamov A."/>
            <person name="Andreopoulos B."/>
            <person name="Baker S.E."/>
            <person name="Barry K."/>
            <person name="Bills G."/>
            <person name="Bluhm B.H."/>
            <person name="Cannon C."/>
            <person name="Castanera R."/>
            <person name="Culley D.E."/>
            <person name="Daum C."/>
            <person name="Ezra D."/>
            <person name="Gonzalez J.B."/>
            <person name="Henrissat B."/>
            <person name="Kuo A."/>
            <person name="Liang C."/>
            <person name="Lipzen A."/>
            <person name="Lutzoni F."/>
            <person name="Magnuson J."/>
            <person name="Mondo S."/>
            <person name="Nolan M."/>
            <person name="Ohm R."/>
            <person name="Pangilinan J."/>
            <person name="Park H.-J."/>
            <person name="Ramirez L."/>
            <person name="Alfaro M."/>
            <person name="Sun H."/>
            <person name="Tritt A."/>
            <person name="Yoshinaga Y."/>
            <person name="Zwiers L.-H."/>
            <person name="Turgeon B.G."/>
            <person name="Goodwin S.B."/>
            <person name="Spatafora J.W."/>
            <person name="Crous P.W."/>
            <person name="Grigoriev I.V."/>
        </authorList>
    </citation>
    <scope>NUCLEOTIDE SEQUENCE</scope>
    <source>
        <strain evidence="1">P77</strain>
    </source>
</reference>